<evidence type="ECO:0000313" key="6">
    <source>
        <dbReference type="Proteomes" id="UP000652477"/>
    </source>
</evidence>
<keyword evidence="1" id="KW-0805">Transcription regulation</keyword>
<dbReference type="Gene3D" id="3.40.50.2300">
    <property type="match status" value="2"/>
</dbReference>
<dbReference type="PANTHER" id="PTHR30146:SF109">
    <property type="entry name" value="HTH-TYPE TRANSCRIPTIONAL REGULATOR GALS"/>
    <property type="match status" value="1"/>
</dbReference>
<dbReference type="Gene3D" id="1.10.260.40">
    <property type="entry name" value="lambda repressor-like DNA-binding domains"/>
    <property type="match status" value="1"/>
</dbReference>
<reference evidence="5" key="1">
    <citation type="submission" date="2020-08" db="EMBL/GenBank/DDBJ databases">
        <title>Genome public.</title>
        <authorList>
            <person name="Liu C."/>
            <person name="Sun Q."/>
        </authorList>
    </citation>
    <scope>NUCLEOTIDE SEQUENCE</scope>
    <source>
        <strain evidence="5">NSJ-55</strain>
    </source>
</reference>
<dbReference type="SMART" id="SM00354">
    <property type="entry name" value="HTH_LACI"/>
    <property type="match status" value="1"/>
</dbReference>
<dbReference type="Pfam" id="PF00356">
    <property type="entry name" value="LacI"/>
    <property type="match status" value="1"/>
</dbReference>
<evidence type="ECO:0000259" key="4">
    <source>
        <dbReference type="PROSITE" id="PS50932"/>
    </source>
</evidence>
<dbReference type="Proteomes" id="UP000652477">
    <property type="component" value="Unassembled WGS sequence"/>
</dbReference>
<dbReference type="InterPro" id="IPR000843">
    <property type="entry name" value="HTH_LacI"/>
</dbReference>
<dbReference type="CDD" id="cd01392">
    <property type="entry name" value="HTH_LacI"/>
    <property type="match status" value="1"/>
</dbReference>
<dbReference type="PROSITE" id="PS50932">
    <property type="entry name" value="HTH_LACI_2"/>
    <property type="match status" value="1"/>
</dbReference>
<dbReference type="InterPro" id="IPR028082">
    <property type="entry name" value="Peripla_BP_I"/>
</dbReference>
<evidence type="ECO:0000256" key="3">
    <source>
        <dbReference type="ARBA" id="ARBA00023163"/>
    </source>
</evidence>
<gene>
    <name evidence="5" type="ORF">H8S37_05280</name>
</gene>
<comment type="caution">
    <text evidence="5">The sequence shown here is derived from an EMBL/GenBank/DDBJ whole genome shotgun (WGS) entry which is preliminary data.</text>
</comment>
<keyword evidence="2 5" id="KW-0238">DNA-binding</keyword>
<dbReference type="SUPFAM" id="SSF53822">
    <property type="entry name" value="Periplasmic binding protein-like I"/>
    <property type="match status" value="1"/>
</dbReference>
<dbReference type="InterPro" id="IPR010982">
    <property type="entry name" value="Lambda_DNA-bd_dom_sf"/>
</dbReference>
<dbReference type="GO" id="GO:0000976">
    <property type="term" value="F:transcription cis-regulatory region binding"/>
    <property type="evidence" value="ECO:0007669"/>
    <property type="project" value="TreeGrafter"/>
</dbReference>
<organism evidence="5 6">
    <name type="scientific">Mediterraneibacter hominis</name>
    <dbReference type="NCBI Taxonomy" id="2763054"/>
    <lineage>
        <taxon>Bacteria</taxon>
        <taxon>Bacillati</taxon>
        <taxon>Bacillota</taxon>
        <taxon>Clostridia</taxon>
        <taxon>Lachnospirales</taxon>
        <taxon>Lachnospiraceae</taxon>
        <taxon>Mediterraneibacter</taxon>
    </lineage>
</organism>
<proteinExistence type="predicted"/>
<dbReference type="EMBL" id="JACOPF010000001">
    <property type="protein sequence ID" value="MBC5688339.1"/>
    <property type="molecule type" value="Genomic_DNA"/>
</dbReference>
<dbReference type="Pfam" id="PF13377">
    <property type="entry name" value="Peripla_BP_3"/>
    <property type="match status" value="1"/>
</dbReference>
<keyword evidence="3" id="KW-0804">Transcription</keyword>
<dbReference type="AlphaFoldDB" id="A0A923LHF4"/>
<protein>
    <submittedName>
        <fullName evidence="5">LacI family DNA-binding transcriptional regulator</fullName>
    </submittedName>
</protein>
<dbReference type="SUPFAM" id="SSF47413">
    <property type="entry name" value="lambda repressor-like DNA-binding domains"/>
    <property type="match status" value="1"/>
</dbReference>
<name>A0A923LHF4_9FIRM</name>
<dbReference type="CDD" id="cd06284">
    <property type="entry name" value="PBP1_LacI-like"/>
    <property type="match status" value="1"/>
</dbReference>
<evidence type="ECO:0000313" key="5">
    <source>
        <dbReference type="EMBL" id="MBC5688339.1"/>
    </source>
</evidence>
<dbReference type="RefSeq" id="WP_186874959.1">
    <property type="nucleotide sequence ID" value="NZ_JACOPF010000001.1"/>
</dbReference>
<dbReference type="InterPro" id="IPR046335">
    <property type="entry name" value="LacI/GalR-like_sensor"/>
</dbReference>
<dbReference type="GO" id="GO:0003700">
    <property type="term" value="F:DNA-binding transcription factor activity"/>
    <property type="evidence" value="ECO:0007669"/>
    <property type="project" value="TreeGrafter"/>
</dbReference>
<accession>A0A923LHF4</accession>
<evidence type="ECO:0000256" key="1">
    <source>
        <dbReference type="ARBA" id="ARBA00023015"/>
    </source>
</evidence>
<keyword evidence="6" id="KW-1185">Reference proteome</keyword>
<feature type="domain" description="HTH lacI-type" evidence="4">
    <location>
        <begin position="7"/>
        <end position="45"/>
    </location>
</feature>
<evidence type="ECO:0000256" key="2">
    <source>
        <dbReference type="ARBA" id="ARBA00023125"/>
    </source>
</evidence>
<sequence>MAISKTVSIAKIAKQANVSIATVSRIINKSGRVKPETVQKVMQAISDFGLTPKDFHILENDSSRNAILVCFPDFRNPFYADIIDGIQKAAASRGFRTFYYEASDYKNALNEYEIIMEQNNFAGLLLAHNIPDEEKLSRLRLKYPVVMCSEHCNAPEISFVSIDDIYSSQIAINYLLSTGRTRIALINSMLTNAYARFREKGFLEALSKAGLIPNNDWIIHISNIDFDITVSVISALLKEQDRPDAFYCVSDVCGAAAIKAIQNSNLRVPEDIAVIGFDNIDLAKMVVPSLTTISQPKMQMGHQSCELLLNLIENPSSPTQHILLNTELIVRDST</sequence>
<dbReference type="PANTHER" id="PTHR30146">
    <property type="entry name" value="LACI-RELATED TRANSCRIPTIONAL REPRESSOR"/>
    <property type="match status" value="1"/>
</dbReference>